<keyword evidence="2" id="KW-1185">Reference proteome</keyword>
<dbReference type="AlphaFoldDB" id="A0A0S3SAF4"/>
<dbReference type="Proteomes" id="UP000291084">
    <property type="component" value="Chromosome 6"/>
</dbReference>
<evidence type="ECO:0000313" key="1">
    <source>
        <dbReference type="EMBL" id="BAT89794.1"/>
    </source>
</evidence>
<evidence type="ECO:0000313" key="2">
    <source>
        <dbReference type="Proteomes" id="UP000291084"/>
    </source>
</evidence>
<name>A0A0S3SAF4_PHAAN</name>
<proteinExistence type="predicted"/>
<dbReference type="EMBL" id="AP015039">
    <property type="protein sequence ID" value="BAT89794.1"/>
    <property type="molecule type" value="Genomic_DNA"/>
</dbReference>
<reference evidence="1 2" key="1">
    <citation type="journal article" date="2015" name="Sci. Rep.">
        <title>The power of single molecule real-time sequencing technology in the de novo assembly of a eukaryotic genome.</title>
        <authorList>
            <person name="Sakai H."/>
            <person name="Naito K."/>
            <person name="Ogiso-Tanaka E."/>
            <person name="Takahashi Y."/>
            <person name="Iseki K."/>
            <person name="Muto C."/>
            <person name="Satou K."/>
            <person name="Teruya K."/>
            <person name="Shiroma A."/>
            <person name="Shimoji M."/>
            <person name="Hirano T."/>
            <person name="Itoh T."/>
            <person name="Kaga A."/>
            <person name="Tomooka N."/>
        </authorList>
    </citation>
    <scope>NUCLEOTIDE SEQUENCE [LARGE SCALE GENOMIC DNA]</scope>
    <source>
        <strain evidence="2">cv. Shumari</strain>
    </source>
</reference>
<organism evidence="1 2">
    <name type="scientific">Vigna angularis var. angularis</name>
    <dbReference type="NCBI Taxonomy" id="157739"/>
    <lineage>
        <taxon>Eukaryota</taxon>
        <taxon>Viridiplantae</taxon>
        <taxon>Streptophyta</taxon>
        <taxon>Embryophyta</taxon>
        <taxon>Tracheophyta</taxon>
        <taxon>Spermatophyta</taxon>
        <taxon>Magnoliopsida</taxon>
        <taxon>eudicotyledons</taxon>
        <taxon>Gunneridae</taxon>
        <taxon>Pentapetalae</taxon>
        <taxon>rosids</taxon>
        <taxon>fabids</taxon>
        <taxon>Fabales</taxon>
        <taxon>Fabaceae</taxon>
        <taxon>Papilionoideae</taxon>
        <taxon>50 kb inversion clade</taxon>
        <taxon>NPAAA clade</taxon>
        <taxon>indigoferoid/millettioid clade</taxon>
        <taxon>Phaseoleae</taxon>
        <taxon>Vigna</taxon>
    </lineage>
</organism>
<accession>A0A0S3SAF4</accession>
<protein>
    <submittedName>
        <fullName evidence="1">Uncharacterized protein</fullName>
    </submittedName>
</protein>
<feature type="non-terminal residue" evidence="1">
    <location>
        <position position="1"/>
    </location>
</feature>
<gene>
    <name evidence="1" type="primary">Vigan.06G085900</name>
    <name evidence="1" type="ORF">VIGAN_06085900</name>
</gene>
<sequence>DKLPQHLENFCPPISLSLSLSRSQAYQCSQFFAFSIFFCQNFSFVLLCSTCLEEALVKEKIWALISQNESSVVPISVVITQLKIVL</sequence>